<sequence>MKGRFSVKRWKPSRQTKFFHKKNCFEYHGQGLHMHSVEGAWSVLGEDRARCLKEFDYTLKIVRVILERSNPLWSYSEEIRNKYFPIALNLPATGTLPALRMKSYFVGCTVSCDGIVDFKISQRPYTTKIFKNINTYQPNAEQHVELTESGPTSITSAERMDLY</sequence>
<name>A0A0C2MPP2_THEKT</name>
<organism evidence="2 3">
    <name type="scientific">Thelohanellus kitauei</name>
    <name type="common">Myxosporean</name>
    <dbReference type="NCBI Taxonomy" id="669202"/>
    <lineage>
        <taxon>Eukaryota</taxon>
        <taxon>Metazoa</taxon>
        <taxon>Cnidaria</taxon>
        <taxon>Myxozoa</taxon>
        <taxon>Myxosporea</taxon>
        <taxon>Bivalvulida</taxon>
        <taxon>Platysporina</taxon>
        <taxon>Myxobolidae</taxon>
        <taxon>Thelohanellus</taxon>
    </lineage>
</organism>
<evidence type="ECO:0000313" key="3">
    <source>
        <dbReference type="Proteomes" id="UP000031668"/>
    </source>
</evidence>
<reference evidence="2 3" key="1">
    <citation type="journal article" date="2014" name="Genome Biol. Evol.">
        <title>The genome of the myxosporean Thelohanellus kitauei shows adaptations to nutrient acquisition within its fish host.</title>
        <authorList>
            <person name="Yang Y."/>
            <person name="Xiong J."/>
            <person name="Zhou Z."/>
            <person name="Huo F."/>
            <person name="Miao W."/>
            <person name="Ran C."/>
            <person name="Liu Y."/>
            <person name="Zhang J."/>
            <person name="Feng J."/>
            <person name="Wang M."/>
            <person name="Wang M."/>
            <person name="Wang L."/>
            <person name="Yao B."/>
        </authorList>
    </citation>
    <scope>NUCLEOTIDE SEQUENCE [LARGE SCALE GENOMIC DNA]</scope>
    <source>
        <strain evidence="2">Wuqing</strain>
    </source>
</reference>
<dbReference type="EMBL" id="JWZT01002534">
    <property type="protein sequence ID" value="KII69191.1"/>
    <property type="molecule type" value="Genomic_DNA"/>
</dbReference>
<evidence type="ECO:0000313" key="2">
    <source>
        <dbReference type="EMBL" id="KII69191.1"/>
    </source>
</evidence>
<evidence type="ECO:0000256" key="1">
    <source>
        <dbReference type="SAM" id="MobiDB-lite"/>
    </source>
</evidence>
<proteinExistence type="predicted"/>
<keyword evidence="3" id="KW-1185">Reference proteome</keyword>
<protein>
    <submittedName>
        <fullName evidence="2">Uncharacterized protein</fullName>
    </submittedName>
</protein>
<feature type="region of interest" description="Disordered" evidence="1">
    <location>
        <begin position="144"/>
        <end position="163"/>
    </location>
</feature>
<accession>A0A0C2MPP2</accession>
<comment type="caution">
    <text evidence="2">The sequence shown here is derived from an EMBL/GenBank/DDBJ whole genome shotgun (WGS) entry which is preliminary data.</text>
</comment>
<gene>
    <name evidence="2" type="ORF">RF11_08888</name>
</gene>
<dbReference type="Proteomes" id="UP000031668">
    <property type="component" value="Unassembled WGS sequence"/>
</dbReference>
<dbReference type="AlphaFoldDB" id="A0A0C2MPP2"/>